<evidence type="ECO:0000256" key="2">
    <source>
        <dbReference type="SAM" id="SignalP"/>
    </source>
</evidence>
<organism evidence="3 4">
    <name type="scientific">Allacma fusca</name>
    <dbReference type="NCBI Taxonomy" id="39272"/>
    <lineage>
        <taxon>Eukaryota</taxon>
        <taxon>Metazoa</taxon>
        <taxon>Ecdysozoa</taxon>
        <taxon>Arthropoda</taxon>
        <taxon>Hexapoda</taxon>
        <taxon>Collembola</taxon>
        <taxon>Symphypleona</taxon>
        <taxon>Sminthuridae</taxon>
        <taxon>Allacma</taxon>
    </lineage>
</organism>
<proteinExistence type="predicted"/>
<feature type="signal peptide" evidence="2">
    <location>
        <begin position="1"/>
        <end position="23"/>
    </location>
</feature>
<evidence type="ECO:0000313" key="4">
    <source>
        <dbReference type="Proteomes" id="UP000708208"/>
    </source>
</evidence>
<dbReference type="AlphaFoldDB" id="A0A8J2P5P0"/>
<name>A0A8J2P5P0_9HEXA</name>
<comment type="caution">
    <text evidence="3">The sequence shown here is derived from an EMBL/GenBank/DDBJ whole genome shotgun (WGS) entry which is preliminary data.</text>
</comment>
<dbReference type="OrthoDB" id="2386367at2759"/>
<feature type="compositionally biased region" description="Basic and acidic residues" evidence="1">
    <location>
        <begin position="595"/>
        <end position="654"/>
    </location>
</feature>
<accession>A0A8J2P5P0</accession>
<evidence type="ECO:0000313" key="3">
    <source>
        <dbReference type="EMBL" id="CAG7732785.1"/>
    </source>
</evidence>
<dbReference type="EMBL" id="CAJVCH010237409">
    <property type="protein sequence ID" value="CAG7732785.1"/>
    <property type="molecule type" value="Genomic_DNA"/>
</dbReference>
<sequence>MQTGVVIFFLLTFLAFSLRSALALDVGKLTADVVRLIDEGNKNIIVSPRHKDIILVLGNTGAGKTTITKFIAEVNELEAYDAGDRYLVRDKQQKISVDSTMISKTIFPDLIIDKATNNAFYDLPGFGDTRNASVEIANAWFMKKVAGTAKRVKLLLVVNYESLLTGGTRTAFKTALEHVTELVKNPAKFKSSIGLVATKVESVRPPDTIINGIGIFLEAIKADLPKVFPDSSKRQAASLLVDALLSKDGAGKYNKISFFRQPEDEGPLVKIPEVMKQRPHIVNMIYRNVGYTSISSEDFGFSLSPAGKLITLKVAEKFNQNFRETFGKMAEEMRKHFTSKVGRTTPENIGDLLFEQEKMTELVSKLPASKTRKEFLENFKVLQTYMAKQLTFQGVDVIQNRAEHLNFFEQISNQVFPTPIKDWAHPFTNFANSLKNLVNSKLTVLNNQIQNNCNKMAPQVTTHFRTLVQKTEVKIPKMEATLRALTHANQKLLEMLRSLENSKFIKEFIRNFQPKLRAVAPIPVSNDWPRLNQDIKLSPDKSAPSIFSVVAWLRPLNSVSQFLIAEQSNVKNKIQTEKNRLDRLEGERKAKIERERQQRLEKERQAREKKLREERERRERLERERLKKLAEQQRQEKERKQKQLEEAKRRENEKKKRGGGGWGSFSFSLNIGK</sequence>
<keyword evidence="4" id="KW-1185">Reference proteome</keyword>
<evidence type="ECO:0008006" key="5">
    <source>
        <dbReference type="Google" id="ProtNLM"/>
    </source>
</evidence>
<feature type="region of interest" description="Disordered" evidence="1">
    <location>
        <begin position="595"/>
        <end position="673"/>
    </location>
</feature>
<reference evidence="3" key="1">
    <citation type="submission" date="2021-06" db="EMBL/GenBank/DDBJ databases">
        <authorList>
            <person name="Hodson N. C."/>
            <person name="Mongue J. A."/>
            <person name="Jaron S. K."/>
        </authorList>
    </citation>
    <scope>NUCLEOTIDE SEQUENCE</scope>
</reference>
<dbReference type="CDD" id="cd00882">
    <property type="entry name" value="Ras_like_GTPase"/>
    <property type="match status" value="1"/>
</dbReference>
<feature type="chain" id="PRO_5035205649" description="G domain-containing protein" evidence="2">
    <location>
        <begin position="24"/>
        <end position="673"/>
    </location>
</feature>
<gene>
    <name evidence="3" type="ORF">AFUS01_LOCUS21273</name>
</gene>
<protein>
    <recommendedName>
        <fullName evidence="5">G domain-containing protein</fullName>
    </recommendedName>
</protein>
<dbReference type="Proteomes" id="UP000708208">
    <property type="component" value="Unassembled WGS sequence"/>
</dbReference>
<keyword evidence="2" id="KW-0732">Signal</keyword>
<evidence type="ECO:0000256" key="1">
    <source>
        <dbReference type="SAM" id="MobiDB-lite"/>
    </source>
</evidence>